<dbReference type="STRING" id="1122192.SAMN02745673_04923"/>
<evidence type="ECO:0000256" key="1">
    <source>
        <dbReference type="ARBA" id="ARBA00006622"/>
    </source>
</evidence>
<evidence type="ECO:0000256" key="6">
    <source>
        <dbReference type="PIRSR" id="PIRSR610300-51"/>
    </source>
</evidence>
<dbReference type="InterPro" id="IPR011051">
    <property type="entry name" value="RmlC_Cupin_sf"/>
</dbReference>
<dbReference type="InterPro" id="IPR010300">
    <property type="entry name" value="CDO_1"/>
</dbReference>
<keyword evidence="4" id="KW-0560">Oxidoreductase</keyword>
<feature type="binding site" evidence="6">
    <location>
        <position position="76"/>
    </location>
    <ligand>
        <name>Fe cation</name>
        <dbReference type="ChEBI" id="CHEBI:24875"/>
        <note>catalytic</note>
    </ligand>
</feature>
<keyword evidence="5 6" id="KW-0408">Iron</keyword>
<dbReference type="SUPFAM" id="SSF51182">
    <property type="entry name" value="RmlC-like cupins"/>
    <property type="match status" value="1"/>
</dbReference>
<dbReference type="Pfam" id="PF05995">
    <property type="entry name" value="CDO_I"/>
    <property type="match status" value="1"/>
</dbReference>
<dbReference type="InterPro" id="IPR014710">
    <property type="entry name" value="RmlC-like_jellyroll"/>
</dbReference>
<dbReference type="CDD" id="cd10548">
    <property type="entry name" value="cupin_CDO"/>
    <property type="match status" value="1"/>
</dbReference>
<evidence type="ECO:0000256" key="5">
    <source>
        <dbReference type="ARBA" id="ARBA00023004"/>
    </source>
</evidence>
<dbReference type="AlphaFoldDB" id="A0A1T4TF41"/>
<evidence type="ECO:0000256" key="4">
    <source>
        <dbReference type="ARBA" id="ARBA00023002"/>
    </source>
</evidence>
<dbReference type="PANTHER" id="PTHR12918:SF1">
    <property type="entry name" value="CYSTEINE DIOXYGENASE TYPE 1"/>
    <property type="match status" value="1"/>
</dbReference>
<evidence type="ECO:0000256" key="7">
    <source>
        <dbReference type="SAM" id="MobiDB-lite"/>
    </source>
</evidence>
<organism evidence="8 9">
    <name type="scientific">Marinactinospora thermotolerans DSM 45154</name>
    <dbReference type="NCBI Taxonomy" id="1122192"/>
    <lineage>
        <taxon>Bacteria</taxon>
        <taxon>Bacillati</taxon>
        <taxon>Actinomycetota</taxon>
        <taxon>Actinomycetes</taxon>
        <taxon>Streptosporangiales</taxon>
        <taxon>Nocardiopsidaceae</taxon>
        <taxon>Marinactinospora</taxon>
    </lineage>
</organism>
<evidence type="ECO:0000313" key="8">
    <source>
        <dbReference type="EMBL" id="SKA39093.1"/>
    </source>
</evidence>
<sequence>MSSIVHPSSRAGGPTPMSLDRLLALTRATAEEVRAGLHDLRFDAEERWSTRLRGDDYTDIWLITWTRDQSTSLHDHAGSLGALTVVSGSLTEQAWRSGPRGGGLRGRRLTAGHSAGFPVGHVHDVLNVADTPAVSVHAYSPPLTAMSYYVVDDAGALRRTHSVLTHEPEPGAPVLDEVPRRAR</sequence>
<keyword evidence="3 8" id="KW-0223">Dioxygenase</keyword>
<dbReference type="Gene3D" id="2.60.120.10">
    <property type="entry name" value="Jelly Rolls"/>
    <property type="match status" value="1"/>
</dbReference>
<dbReference type="GO" id="GO:0016702">
    <property type="term" value="F:oxidoreductase activity, acting on single donors with incorporation of molecular oxygen, incorporation of two atoms of oxygen"/>
    <property type="evidence" value="ECO:0007669"/>
    <property type="project" value="InterPro"/>
</dbReference>
<dbReference type="RefSeq" id="WP_078764134.1">
    <property type="nucleotide sequence ID" value="NZ_FUWS01000022.1"/>
</dbReference>
<dbReference type="EMBL" id="FUWS01000022">
    <property type="protein sequence ID" value="SKA39093.1"/>
    <property type="molecule type" value="Genomic_DNA"/>
</dbReference>
<keyword evidence="9" id="KW-1185">Reference proteome</keyword>
<proteinExistence type="inferred from homology"/>
<name>A0A1T4TF41_9ACTN</name>
<comment type="similarity">
    <text evidence="1">Belongs to the cysteine dioxygenase family.</text>
</comment>
<evidence type="ECO:0000256" key="2">
    <source>
        <dbReference type="ARBA" id="ARBA00022723"/>
    </source>
</evidence>
<dbReference type="GO" id="GO:0008198">
    <property type="term" value="F:ferrous iron binding"/>
    <property type="evidence" value="ECO:0007669"/>
    <property type="project" value="TreeGrafter"/>
</dbReference>
<keyword evidence="2 6" id="KW-0479">Metal-binding</keyword>
<evidence type="ECO:0000313" key="9">
    <source>
        <dbReference type="Proteomes" id="UP000190637"/>
    </source>
</evidence>
<dbReference type="PANTHER" id="PTHR12918">
    <property type="entry name" value="CYSTEINE DIOXYGENASE"/>
    <property type="match status" value="1"/>
</dbReference>
<feature type="binding site" evidence="6">
    <location>
        <position position="74"/>
    </location>
    <ligand>
        <name>Fe cation</name>
        <dbReference type="ChEBI" id="CHEBI:24875"/>
        <note>catalytic</note>
    </ligand>
</feature>
<evidence type="ECO:0000256" key="3">
    <source>
        <dbReference type="ARBA" id="ARBA00022964"/>
    </source>
</evidence>
<gene>
    <name evidence="8" type="ORF">SAMN02745673_04923</name>
</gene>
<dbReference type="Proteomes" id="UP000190637">
    <property type="component" value="Unassembled WGS sequence"/>
</dbReference>
<reference evidence="8 9" key="1">
    <citation type="submission" date="2017-02" db="EMBL/GenBank/DDBJ databases">
        <authorList>
            <person name="Peterson S.W."/>
        </authorList>
    </citation>
    <scope>NUCLEOTIDE SEQUENCE [LARGE SCALE GENOMIC DNA]</scope>
    <source>
        <strain evidence="8 9">DSM 45154</strain>
    </source>
</reference>
<feature type="binding site" evidence="6">
    <location>
        <position position="123"/>
    </location>
    <ligand>
        <name>Fe cation</name>
        <dbReference type="ChEBI" id="CHEBI:24875"/>
        <note>catalytic</note>
    </ligand>
</feature>
<protein>
    <submittedName>
        <fullName evidence="8">Cysteine dioxygenase type I</fullName>
    </submittedName>
</protein>
<accession>A0A1T4TF41</accession>
<feature type="region of interest" description="Disordered" evidence="7">
    <location>
        <begin position="162"/>
        <end position="183"/>
    </location>
</feature>